<keyword evidence="3 6" id="KW-0133">Cell shape</keyword>
<dbReference type="GO" id="GO:0008360">
    <property type="term" value="P:regulation of cell shape"/>
    <property type="evidence" value="ECO:0007669"/>
    <property type="project" value="UniProtKB-KW"/>
</dbReference>
<evidence type="ECO:0000256" key="3">
    <source>
        <dbReference type="ARBA" id="ARBA00022960"/>
    </source>
</evidence>
<dbReference type="AlphaFoldDB" id="A0A0P6Y9R1"/>
<evidence type="ECO:0000313" key="10">
    <source>
        <dbReference type="Proteomes" id="UP000050514"/>
    </source>
</evidence>
<protein>
    <recommendedName>
        <fullName evidence="6">RNA-binding protein KhpB</fullName>
    </recommendedName>
    <alternativeName>
        <fullName evidence="6">RNA-binding protein EloR</fullName>
    </alternativeName>
</protein>
<feature type="domain" description="R3H" evidence="8">
    <location>
        <begin position="192"/>
        <end position="258"/>
    </location>
</feature>
<name>A0A0P6Y9R1_9CHLR</name>
<comment type="caution">
    <text evidence="6">Lacks conserved residue(s) required for the propagation of feature annotation.</text>
</comment>
<dbReference type="EMBL" id="LGHJ01000004">
    <property type="protein sequence ID" value="KPL78531.1"/>
    <property type="molecule type" value="Genomic_DNA"/>
</dbReference>
<dbReference type="PANTHER" id="PTHR35800:SF1">
    <property type="entry name" value="RNA-BINDING PROTEIN KHPB"/>
    <property type="match status" value="1"/>
</dbReference>
<dbReference type="Gene3D" id="3.30.30.80">
    <property type="entry name" value="probable RNA-binding protein from clostridium symbiosum atcc 14940"/>
    <property type="match status" value="1"/>
</dbReference>
<dbReference type="GO" id="GO:0009252">
    <property type="term" value="P:peptidoglycan biosynthetic process"/>
    <property type="evidence" value="ECO:0007669"/>
    <property type="project" value="UniProtKB-UniRule"/>
</dbReference>
<evidence type="ECO:0000256" key="4">
    <source>
        <dbReference type="ARBA" id="ARBA00023186"/>
    </source>
</evidence>
<comment type="function">
    <text evidence="6">A probable RNA chaperone. Forms a complex with KhpA which binds to cellular RNA and controls its expression. Plays a role in peptidoglycan (PG) homeostasis and cell length regulation.</text>
</comment>
<evidence type="ECO:0000256" key="2">
    <source>
        <dbReference type="ARBA" id="ARBA00022884"/>
    </source>
</evidence>
<dbReference type="InterPro" id="IPR034079">
    <property type="entry name" value="R3H_KhpB"/>
</dbReference>
<comment type="similarity">
    <text evidence="6">Belongs to the KhpB RNA-binding protein family.</text>
</comment>
<dbReference type="SMART" id="SM01245">
    <property type="entry name" value="Jag_N"/>
    <property type="match status" value="1"/>
</dbReference>
<comment type="caution">
    <text evidence="9">The sequence shown here is derived from an EMBL/GenBank/DDBJ whole genome shotgun (WGS) entry which is preliminary data.</text>
</comment>
<dbReference type="RefSeq" id="WP_061918057.1">
    <property type="nucleotide sequence ID" value="NZ_DF967971.1"/>
</dbReference>
<proteinExistence type="inferred from homology"/>
<dbReference type="InterPro" id="IPR001374">
    <property type="entry name" value="R3H_dom"/>
</dbReference>
<dbReference type="Pfam" id="PF13083">
    <property type="entry name" value="KH_KhpA-B"/>
    <property type="match status" value="1"/>
</dbReference>
<dbReference type="Gene3D" id="3.30.1370.50">
    <property type="entry name" value="R3H-like domain"/>
    <property type="match status" value="1"/>
</dbReference>
<keyword evidence="5 6" id="KW-0961">Cell wall biogenesis/degradation</keyword>
<keyword evidence="4 6" id="KW-0143">Chaperone</keyword>
<keyword evidence="10" id="KW-1185">Reference proteome</keyword>
<evidence type="ECO:0000256" key="7">
    <source>
        <dbReference type="SAM" id="MobiDB-lite"/>
    </source>
</evidence>
<dbReference type="NCBIfam" id="NF041568">
    <property type="entry name" value="Jag_EloR"/>
    <property type="match status" value="1"/>
</dbReference>
<dbReference type="CDD" id="cd02414">
    <property type="entry name" value="KH-II_Jag"/>
    <property type="match status" value="1"/>
</dbReference>
<dbReference type="Proteomes" id="UP000050514">
    <property type="component" value="Unassembled WGS sequence"/>
</dbReference>
<evidence type="ECO:0000259" key="8">
    <source>
        <dbReference type="PROSITE" id="PS51061"/>
    </source>
</evidence>
<dbReference type="Pfam" id="PF14804">
    <property type="entry name" value="Jag_N"/>
    <property type="match status" value="1"/>
</dbReference>
<dbReference type="Gene3D" id="3.30.300.20">
    <property type="match status" value="1"/>
</dbReference>
<feature type="compositionally biased region" description="Polar residues" evidence="7">
    <location>
        <begin position="86"/>
        <end position="95"/>
    </location>
</feature>
<organism evidence="9 10">
    <name type="scientific">Bellilinea caldifistulae</name>
    <dbReference type="NCBI Taxonomy" id="360411"/>
    <lineage>
        <taxon>Bacteria</taxon>
        <taxon>Bacillati</taxon>
        <taxon>Chloroflexota</taxon>
        <taxon>Anaerolineae</taxon>
        <taxon>Anaerolineales</taxon>
        <taxon>Anaerolineaceae</taxon>
        <taxon>Bellilinea</taxon>
    </lineage>
</organism>
<feature type="compositionally biased region" description="Basic and acidic residues" evidence="7">
    <location>
        <begin position="71"/>
        <end position="84"/>
    </location>
</feature>
<dbReference type="InterPro" id="IPR036867">
    <property type="entry name" value="R3H_dom_sf"/>
</dbReference>
<dbReference type="InterPro" id="IPR038247">
    <property type="entry name" value="Jag_N_dom_sf"/>
</dbReference>
<evidence type="ECO:0000313" key="9">
    <source>
        <dbReference type="EMBL" id="KPL78531.1"/>
    </source>
</evidence>
<dbReference type="SMART" id="SM00393">
    <property type="entry name" value="R3H"/>
    <property type="match status" value="1"/>
</dbReference>
<dbReference type="Pfam" id="PF01424">
    <property type="entry name" value="R3H"/>
    <property type="match status" value="1"/>
</dbReference>
<evidence type="ECO:0000256" key="5">
    <source>
        <dbReference type="ARBA" id="ARBA00023316"/>
    </source>
</evidence>
<dbReference type="GO" id="GO:0003723">
    <property type="term" value="F:RNA binding"/>
    <property type="evidence" value="ECO:0007669"/>
    <property type="project" value="UniProtKB-UniRule"/>
</dbReference>
<evidence type="ECO:0000256" key="1">
    <source>
        <dbReference type="ARBA" id="ARBA00022490"/>
    </source>
</evidence>
<dbReference type="GO" id="GO:0071555">
    <property type="term" value="P:cell wall organization"/>
    <property type="evidence" value="ECO:0007669"/>
    <property type="project" value="UniProtKB-KW"/>
</dbReference>
<dbReference type="InterPro" id="IPR032782">
    <property type="entry name" value="KhpB_N"/>
</dbReference>
<dbReference type="InterPro" id="IPR038008">
    <property type="entry name" value="Jag_KH"/>
</dbReference>
<accession>A0A0P6Y9R1</accession>
<dbReference type="HAMAP" id="MF_00867">
    <property type="entry name" value="KhpB"/>
    <property type="match status" value="1"/>
</dbReference>
<dbReference type="PANTHER" id="PTHR35800">
    <property type="entry name" value="PROTEIN JAG"/>
    <property type="match status" value="1"/>
</dbReference>
<dbReference type="STRING" id="360411.AC812_00845"/>
<evidence type="ECO:0000256" key="6">
    <source>
        <dbReference type="HAMAP-Rule" id="MF_00867"/>
    </source>
</evidence>
<reference evidence="9 10" key="1">
    <citation type="submission" date="2015-07" db="EMBL/GenBank/DDBJ databases">
        <title>Draft genome of Bellilinea caldifistulae DSM 17877.</title>
        <authorList>
            <person name="Hemp J."/>
            <person name="Ward L.M."/>
            <person name="Pace L.A."/>
            <person name="Fischer W.W."/>
        </authorList>
    </citation>
    <scope>NUCLEOTIDE SEQUENCE [LARGE SCALE GENOMIC DNA]</scope>
    <source>
        <strain evidence="9 10">GOMI-1</strain>
    </source>
</reference>
<dbReference type="GO" id="GO:0005737">
    <property type="term" value="C:cytoplasm"/>
    <property type="evidence" value="ECO:0007669"/>
    <property type="project" value="UniProtKB-SubCell"/>
</dbReference>
<keyword evidence="1 6" id="KW-0963">Cytoplasm</keyword>
<sequence>MSHEKTTLEIIAPTVEEAVAKGLNQLGLREEEVEVEVLDAGSRGFLGLGSRQARIRLWIKEKESVQTAPLENEKKRPAKIERKPALSTNPTQPTEGTLDRDEKFVLATAEQITGELLQKMHLKARLKASMLPPQDENDQPTVMVEVQGEDLSILIGRRSETLNALQYITSLILSKEVGHWVPLIIDVQGYRARRERQLRVLARRSAEQVVHTGRKITLEPMPANERRVIHLELRDHPEVTTESVGEEPNRKVTIFLKKHHS</sequence>
<comment type="domain">
    <text evidence="6">Has an N-terminal Jag-N domain and 2 RNA-binding domains (KH and R3H).</text>
</comment>
<dbReference type="SUPFAM" id="SSF82708">
    <property type="entry name" value="R3H domain"/>
    <property type="match status" value="1"/>
</dbReference>
<dbReference type="CDD" id="cd02644">
    <property type="entry name" value="R3H_jag"/>
    <property type="match status" value="1"/>
</dbReference>
<gene>
    <name evidence="6" type="primary">khpB</name>
    <name evidence="6" type="synonym">eloR</name>
    <name evidence="9" type="ORF">AC812_00845</name>
</gene>
<dbReference type="InterPro" id="IPR015946">
    <property type="entry name" value="KH_dom-like_a/b"/>
</dbReference>
<feature type="region of interest" description="Disordered" evidence="7">
    <location>
        <begin position="68"/>
        <end position="100"/>
    </location>
</feature>
<dbReference type="PATRIC" id="fig|360411.5.peg.1265"/>
<comment type="subunit">
    <text evidence="6">Forms a complex with KhpA.</text>
</comment>
<keyword evidence="2 6" id="KW-0694">RNA-binding</keyword>
<comment type="subcellular location">
    <subcellularLocation>
        <location evidence="6">Cytoplasm</location>
    </subcellularLocation>
</comment>
<dbReference type="PROSITE" id="PS51061">
    <property type="entry name" value="R3H"/>
    <property type="match status" value="1"/>
</dbReference>
<dbReference type="InterPro" id="IPR039247">
    <property type="entry name" value="KhpB"/>
</dbReference>
<dbReference type="OrthoDB" id="9794483at2"/>